<keyword evidence="1" id="KW-1133">Transmembrane helix</keyword>
<organism evidence="3 4">
    <name type="scientific">Coraliomargarita akajimensis (strain DSM 45221 / IAM 15411 / JCM 23193 / KCTC 12865 / 04OKA010-24)</name>
    <dbReference type="NCBI Taxonomy" id="583355"/>
    <lineage>
        <taxon>Bacteria</taxon>
        <taxon>Pseudomonadati</taxon>
        <taxon>Verrucomicrobiota</taxon>
        <taxon>Opitutia</taxon>
        <taxon>Puniceicoccales</taxon>
        <taxon>Coraliomargaritaceae</taxon>
        <taxon>Coraliomargarita</taxon>
    </lineage>
</organism>
<keyword evidence="2" id="KW-0732">Signal</keyword>
<evidence type="ECO:0000256" key="1">
    <source>
        <dbReference type="SAM" id="Phobius"/>
    </source>
</evidence>
<evidence type="ECO:0000313" key="3">
    <source>
        <dbReference type="EMBL" id="ADE55049.1"/>
    </source>
</evidence>
<reference evidence="3 4" key="1">
    <citation type="journal article" date="2010" name="Stand. Genomic Sci.">
        <title>Complete genome sequence of Coraliomargarita akajimensis type strain (04OKA010-24).</title>
        <authorList>
            <person name="Mavromatis K."/>
            <person name="Abt B."/>
            <person name="Brambilla E."/>
            <person name="Lapidus A."/>
            <person name="Copeland A."/>
            <person name="Deshpande S."/>
            <person name="Nolan M."/>
            <person name="Lucas S."/>
            <person name="Tice H."/>
            <person name="Cheng J.F."/>
            <person name="Han C."/>
            <person name="Detter J.C."/>
            <person name="Woyke T."/>
            <person name="Goodwin L."/>
            <person name="Pitluck S."/>
            <person name="Held B."/>
            <person name="Brettin T."/>
            <person name="Tapia R."/>
            <person name="Ivanova N."/>
            <person name="Mikhailova N."/>
            <person name="Pati A."/>
            <person name="Liolios K."/>
            <person name="Chen A."/>
            <person name="Palaniappan K."/>
            <person name="Land M."/>
            <person name="Hauser L."/>
            <person name="Chang Y.J."/>
            <person name="Jeffries C.D."/>
            <person name="Rohde M."/>
            <person name="Goker M."/>
            <person name="Bristow J."/>
            <person name="Eisen J.A."/>
            <person name="Markowitz V."/>
            <person name="Hugenholtz P."/>
            <person name="Klenk H.P."/>
            <person name="Kyrpides N.C."/>
        </authorList>
    </citation>
    <scope>NUCLEOTIDE SEQUENCE [LARGE SCALE GENOMIC DNA]</scope>
    <source>
        <strain evidence="4">DSM 45221 / IAM 15411 / JCM 23193 / KCTC 12865</strain>
    </source>
</reference>
<evidence type="ECO:0000256" key="2">
    <source>
        <dbReference type="SAM" id="SignalP"/>
    </source>
</evidence>
<feature type="chain" id="PRO_5003071255" description="PEP-CTERM protein-sorting domain-containing protein" evidence="2">
    <location>
        <begin position="27"/>
        <end position="253"/>
    </location>
</feature>
<proteinExistence type="predicted"/>
<dbReference type="eggNOG" id="ENOG5034969">
    <property type="taxonomic scope" value="Bacteria"/>
</dbReference>
<protein>
    <recommendedName>
        <fullName evidence="5">PEP-CTERM protein-sorting domain-containing protein</fullName>
    </recommendedName>
</protein>
<sequence>MKNRIALSSIIPAFVGIALFSQSAMAQQFWTDGHGDIGVGYENEGSGFELHPHWHLHDNAVVGGSPLGVDGEFEANEIVAVLPASRAGIAPNNATFNTGTGAAAGSTIWTIPESNTAGVPWLGLGADELTNSDWVGGTVNFTLGAVTSPTGNGEFSLYTFDGLSTFTFYMSTADAGSNIGVSIVAGDHAHYNWAFTEAGNWSIDITVSGTHVTDGFQSTTETFNFTVVPEASNFGLLIGCAAAAYVFQRRRRA</sequence>
<dbReference type="HOGENOM" id="CLU_1097698_0_0_0"/>
<name>D5ELB3_CORAD</name>
<keyword evidence="1" id="KW-0472">Membrane</keyword>
<feature type="transmembrane region" description="Helical" evidence="1">
    <location>
        <begin position="231"/>
        <end position="247"/>
    </location>
</feature>
<keyword evidence="1" id="KW-0812">Transmembrane</keyword>
<dbReference type="Proteomes" id="UP000000925">
    <property type="component" value="Chromosome"/>
</dbReference>
<dbReference type="NCBIfam" id="NF038134">
    <property type="entry name" value="choice_anch_M"/>
    <property type="match status" value="1"/>
</dbReference>
<gene>
    <name evidence="3" type="ordered locus">Caka_2031</name>
</gene>
<dbReference type="AlphaFoldDB" id="D5ELB3"/>
<evidence type="ECO:0008006" key="5">
    <source>
        <dbReference type="Google" id="ProtNLM"/>
    </source>
</evidence>
<keyword evidence="4" id="KW-1185">Reference proteome</keyword>
<evidence type="ECO:0000313" key="4">
    <source>
        <dbReference type="Proteomes" id="UP000000925"/>
    </source>
</evidence>
<accession>D5ELB3</accession>
<dbReference type="STRING" id="583355.Caka_2031"/>
<dbReference type="EMBL" id="CP001998">
    <property type="protein sequence ID" value="ADE55049.1"/>
    <property type="molecule type" value="Genomic_DNA"/>
</dbReference>
<dbReference type="KEGG" id="caa:Caka_2031"/>
<feature type="signal peptide" evidence="2">
    <location>
        <begin position="1"/>
        <end position="26"/>
    </location>
</feature>